<keyword evidence="2" id="KW-1185">Reference proteome</keyword>
<evidence type="ECO:0000313" key="2">
    <source>
        <dbReference type="Proteomes" id="UP001060919"/>
    </source>
</evidence>
<dbReference type="Proteomes" id="UP001060919">
    <property type="component" value="Chromosome"/>
</dbReference>
<name>A0A915YJW6_9BACT</name>
<evidence type="ECO:0000313" key="1">
    <source>
        <dbReference type="EMBL" id="BDS14582.1"/>
    </source>
</evidence>
<organism evidence="1 2">
    <name type="scientific">Aureispira anguillae</name>
    <dbReference type="NCBI Taxonomy" id="2864201"/>
    <lineage>
        <taxon>Bacteria</taxon>
        <taxon>Pseudomonadati</taxon>
        <taxon>Bacteroidota</taxon>
        <taxon>Saprospiria</taxon>
        <taxon>Saprospirales</taxon>
        <taxon>Saprospiraceae</taxon>
        <taxon>Aureispira</taxon>
    </lineage>
</organism>
<protein>
    <submittedName>
        <fullName evidence="1">Uncharacterized protein</fullName>
    </submittedName>
</protein>
<reference evidence="1" key="1">
    <citation type="submission" date="2022-09" db="EMBL/GenBank/DDBJ databases">
        <title>Aureispira anguillicida sp. nov., isolated from Leptocephalus of Japanese eel Anguilla japonica.</title>
        <authorList>
            <person name="Yuasa K."/>
            <person name="Mekata T."/>
            <person name="Ikunari K."/>
        </authorList>
    </citation>
    <scope>NUCLEOTIDE SEQUENCE</scope>
    <source>
        <strain evidence="1">EL160426</strain>
    </source>
</reference>
<dbReference type="RefSeq" id="WP_264789801.1">
    <property type="nucleotide sequence ID" value="NZ_AP026867.1"/>
</dbReference>
<dbReference type="AlphaFoldDB" id="A0A915YJW6"/>
<accession>A0A915YJW6</accession>
<proteinExistence type="predicted"/>
<gene>
    <name evidence="1" type="ORF">AsAng_0053630</name>
</gene>
<sequence length="136" mass="15540">MQITSIRLRHYNPSMGPSERIISYTLQNKSPHEEVFQQLLASSSVNETTDFKAFLAAYKNNNKALLEQIYAANYTGALNEGQTISQLRITLEDNTQIEISDLRIVKLSGYYHTFIQYLVQHGTRSELGKKDDRSPI</sequence>
<dbReference type="KEGG" id="aup:AsAng_0053630"/>
<dbReference type="EMBL" id="AP026867">
    <property type="protein sequence ID" value="BDS14582.1"/>
    <property type="molecule type" value="Genomic_DNA"/>
</dbReference>